<organism evidence="3 4">
    <name type="scientific">Clonostachys rhizophaga</name>
    <dbReference type="NCBI Taxonomy" id="160324"/>
    <lineage>
        <taxon>Eukaryota</taxon>
        <taxon>Fungi</taxon>
        <taxon>Dikarya</taxon>
        <taxon>Ascomycota</taxon>
        <taxon>Pezizomycotina</taxon>
        <taxon>Sordariomycetes</taxon>
        <taxon>Hypocreomycetidae</taxon>
        <taxon>Hypocreales</taxon>
        <taxon>Bionectriaceae</taxon>
        <taxon>Clonostachys</taxon>
    </lineage>
</organism>
<feature type="transmembrane region" description="Helical" evidence="1">
    <location>
        <begin position="475"/>
        <end position="503"/>
    </location>
</feature>
<feature type="transmembrane region" description="Helical" evidence="1">
    <location>
        <begin position="169"/>
        <end position="186"/>
    </location>
</feature>
<feature type="transmembrane region" description="Helical" evidence="1">
    <location>
        <begin position="57"/>
        <end position="80"/>
    </location>
</feature>
<feature type="domain" description="DUF6536" evidence="2">
    <location>
        <begin position="55"/>
        <end position="209"/>
    </location>
</feature>
<accession>A0A9N9VNK0</accession>
<gene>
    <name evidence="3" type="ORF">CRHIZ90672A_00014023</name>
</gene>
<evidence type="ECO:0000256" key="1">
    <source>
        <dbReference type="SAM" id="Phobius"/>
    </source>
</evidence>
<proteinExistence type="predicted"/>
<sequence>MAFSRRDKKANMFDTTHETKYAKAEDQLGIDPAVPFIPNSEDIGKKGRKWIPTGWKFGTSAAAFLTSIILIINVVVAIICRAKIISKTGSTNIGPVLSGDCASINRIGIGIHLVINIVSTLLLGASNYCMQTLSAPTREDVDKAHKRGSWMDIGVPSLRNIRFVRKRRLFVCLSLALTSIPLHLVYNSTFFVSSNNHLYRVWFADESFAKGAPFNGSVIRDRYIPPDIMLANTKRLQQRLMQGEFEKLSNDECINAYAKTLVQDRGDVVLIIDRPDSCTTFPKISYAPFEECGNTSATSLYSMVNYEAGMTPEISPRVTNWFSWICSQRYYYVDEKNSADPPPAELCSDGAWKKQLGADPWIIGTKVHYCLSEKLPNECQMNVAISLLYVVIGFNIVKLVLILIMASSNWINHKPLVTLGDAAASFIAVPDPRTKGMCLLSNKEIINHKDDEVISTTMYQPEKRKWGSGVSKRRWIVASLLWVLFPTPLTFIALAAILTLLGYGIYMLNTRYQRGGFNFLWSLGLGSITPYNLIQWKIPTSGDMAVIATVLVVNLPQVLLSILYIILNGLLTTMAAGGEWSSFSHKNHQPLRVSFPKGTQRSSFFLQLPYQYGIPMLVLSVLMHWLISQSIFLSQINEWYTYQYKEFKTLDTSEWKIPYITGGYSPVAIAATCLIIFIIFSGAVVLGMRPLKPGIPVAGSCSLAISAACHTPEGTSELLPLRWGVVTTSDSGHGGIGHCSFSNNQVEMPQAGNLYA</sequence>
<feature type="transmembrane region" description="Helical" evidence="1">
    <location>
        <begin position="610"/>
        <end position="627"/>
    </location>
</feature>
<dbReference type="AlphaFoldDB" id="A0A9N9VNK0"/>
<reference evidence="3" key="1">
    <citation type="submission" date="2021-10" db="EMBL/GenBank/DDBJ databases">
        <authorList>
            <person name="Piombo E."/>
        </authorList>
    </citation>
    <scope>NUCLEOTIDE SEQUENCE</scope>
</reference>
<dbReference type="Proteomes" id="UP000696573">
    <property type="component" value="Unassembled WGS sequence"/>
</dbReference>
<feature type="transmembrane region" description="Helical" evidence="1">
    <location>
        <begin position="667"/>
        <end position="688"/>
    </location>
</feature>
<evidence type="ECO:0000259" key="2">
    <source>
        <dbReference type="Pfam" id="PF20163"/>
    </source>
</evidence>
<feature type="transmembrane region" description="Helical" evidence="1">
    <location>
        <begin position="383"/>
        <end position="406"/>
    </location>
</feature>
<keyword evidence="1" id="KW-1133">Transmembrane helix</keyword>
<feature type="transmembrane region" description="Helical" evidence="1">
    <location>
        <begin position="546"/>
        <end position="567"/>
    </location>
</feature>
<feature type="transmembrane region" description="Helical" evidence="1">
    <location>
        <begin position="515"/>
        <end position="534"/>
    </location>
</feature>
<dbReference type="PANTHER" id="PTHR35395">
    <property type="entry name" value="DUF6536 DOMAIN-CONTAINING PROTEIN"/>
    <property type="match status" value="1"/>
</dbReference>
<dbReference type="OrthoDB" id="5429634at2759"/>
<comment type="caution">
    <text evidence="3">The sequence shown here is derived from an EMBL/GenBank/DDBJ whole genome shotgun (WGS) entry which is preliminary data.</text>
</comment>
<keyword evidence="1" id="KW-0472">Membrane</keyword>
<keyword evidence="4" id="KW-1185">Reference proteome</keyword>
<dbReference type="InterPro" id="IPR046623">
    <property type="entry name" value="DUF6536"/>
</dbReference>
<evidence type="ECO:0000313" key="4">
    <source>
        <dbReference type="Proteomes" id="UP000696573"/>
    </source>
</evidence>
<dbReference type="PANTHER" id="PTHR35395:SF1">
    <property type="entry name" value="DUF6536 DOMAIN-CONTAINING PROTEIN"/>
    <property type="match status" value="1"/>
</dbReference>
<dbReference type="EMBL" id="CABFNQ020000718">
    <property type="protein sequence ID" value="CAH0026256.1"/>
    <property type="molecule type" value="Genomic_DNA"/>
</dbReference>
<name>A0A9N9VNK0_9HYPO</name>
<protein>
    <recommendedName>
        <fullName evidence="2">DUF6536 domain-containing protein</fullName>
    </recommendedName>
</protein>
<dbReference type="Pfam" id="PF20163">
    <property type="entry name" value="DUF6536"/>
    <property type="match status" value="1"/>
</dbReference>
<evidence type="ECO:0000313" key="3">
    <source>
        <dbReference type="EMBL" id="CAH0026256.1"/>
    </source>
</evidence>
<keyword evidence="1" id="KW-0812">Transmembrane</keyword>